<feature type="region of interest" description="Disordered" evidence="1">
    <location>
        <begin position="112"/>
        <end position="221"/>
    </location>
</feature>
<dbReference type="AlphaFoldDB" id="A0A382EUS4"/>
<evidence type="ECO:0000256" key="1">
    <source>
        <dbReference type="SAM" id="MobiDB-lite"/>
    </source>
</evidence>
<protein>
    <submittedName>
        <fullName evidence="2">Uncharacterized protein</fullName>
    </submittedName>
</protein>
<dbReference type="EMBL" id="UINC01046109">
    <property type="protein sequence ID" value="SVB53713.1"/>
    <property type="molecule type" value="Genomic_DNA"/>
</dbReference>
<feature type="non-terminal residue" evidence="2">
    <location>
        <position position="548"/>
    </location>
</feature>
<feature type="non-terminal residue" evidence="2">
    <location>
        <position position="1"/>
    </location>
</feature>
<feature type="compositionally biased region" description="Acidic residues" evidence="1">
    <location>
        <begin position="154"/>
        <end position="171"/>
    </location>
</feature>
<proteinExistence type="predicted"/>
<sequence>KFDGLHTYLNVLEDTRIERMMKSEYPGLRRSFRRGYADFATHGPLFQETAGEDLASYSFIDRINVQYKVGAHRNVPFTDAERKLFPRIDALDSMTAVYELAKELWDADVEAQKEMPKEQGNVQDDDGQETQKSQDSDCNGQDSCDSDNQNGDTCDGDDSGEDSEQDGDGEQDGQKGDAQDGDAKDGPADGDAKDDAKDGEGSKDGEAAPVEGASDQRGPVAKTDVANKEALEGLADTADEHFTAPKSVDLRPLTAKQAASFEVPFHADVEEYFGVYPEAKVAAQAYLDKFTEKHGATVKFMAREFDLKKAAKLAQRAKTSRTGRLDVTKLYAYKFREDLFKSTTILPNGKSHGIVVVIDGSGSMHDVMSDTLDQALLFGTFAKAVGIPFKAVVFSTERYGGSNLASKTADLSDDSGSQTLVPAVGADLQLATVLDTTAPKWKDQLVACAGFAAKYDTNLSQYAPGQYELRSMPHTDLGATPLYSTLLVAEQFIASMKTDHRLDKTTLLIVTDGDDSSGLDIQFGSDKDNKPARKTSALIIRDTVTRKV</sequence>
<evidence type="ECO:0000313" key="2">
    <source>
        <dbReference type="EMBL" id="SVB53713.1"/>
    </source>
</evidence>
<reference evidence="2" key="1">
    <citation type="submission" date="2018-05" db="EMBL/GenBank/DDBJ databases">
        <authorList>
            <person name="Lanie J.A."/>
            <person name="Ng W.-L."/>
            <person name="Kazmierczak K.M."/>
            <person name="Andrzejewski T.M."/>
            <person name="Davidsen T.M."/>
            <person name="Wayne K.J."/>
            <person name="Tettelin H."/>
            <person name="Glass J.I."/>
            <person name="Rusch D."/>
            <person name="Podicherti R."/>
            <person name="Tsui H.-C.T."/>
            <person name="Winkler M.E."/>
        </authorList>
    </citation>
    <scope>NUCLEOTIDE SEQUENCE</scope>
</reference>
<accession>A0A382EUS4</accession>
<feature type="compositionally biased region" description="Basic and acidic residues" evidence="1">
    <location>
        <begin position="172"/>
        <end position="206"/>
    </location>
</feature>
<organism evidence="2">
    <name type="scientific">marine metagenome</name>
    <dbReference type="NCBI Taxonomy" id="408172"/>
    <lineage>
        <taxon>unclassified sequences</taxon>
        <taxon>metagenomes</taxon>
        <taxon>ecological metagenomes</taxon>
    </lineage>
</organism>
<feature type="compositionally biased region" description="Polar residues" evidence="1">
    <location>
        <begin position="130"/>
        <end position="152"/>
    </location>
</feature>
<name>A0A382EUS4_9ZZZZ</name>
<gene>
    <name evidence="2" type="ORF">METZ01_LOCUS206567</name>
</gene>